<organism evidence="1">
    <name type="scientific">Arundo donax</name>
    <name type="common">Giant reed</name>
    <name type="synonym">Donax arundinaceus</name>
    <dbReference type="NCBI Taxonomy" id="35708"/>
    <lineage>
        <taxon>Eukaryota</taxon>
        <taxon>Viridiplantae</taxon>
        <taxon>Streptophyta</taxon>
        <taxon>Embryophyta</taxon>
        <taxon>Tracheophyta</taxon>
        <taxon>Spermatophyta</taxon>
        <taxon>Magnoliopsida</taxon>
        <taxon>Liliopsida</taxon>
        <taxon>Poales</taxon>
        <taxon>Poaceae</taxon>
        <taxon>PACMAD clade</taxon>
        <taxon>Arundinoideae</taxon>
        <taxon>Arundineae</taxon>
        <taxon>Arundo</taxon>
    </lineage>
</organism>
<evidence type="ECO:0000313" key="1">
    <source>
        <dbReference type="EMBL" id="JAD43787.1"/>
    </source>
</evidence>
<protein>
    <submittedName>
        <fullName evidence="1">Uncharacterized protein</fullName>
    </submittedName>
</protein>
<name>A0A0A9A9Q6_ARUDO</name>
<dbReference type="AlphaFoldDB" id="A0A0A9A9Q6"/>
<proteinExistence type="predicted"/>
<sequence>MLHIGDYVHHVASDPLLEGKTWYRQCSASLAKHVTQPKGHRSRSERKIKSMIHAKKRNKSLEHNCIPVHTYLFHLKTESWPH</sequence>
<accession>A0A0A9A9Q6</accession>
<dbReference type="EMBL" id="GBRH01254108">
    <property type="protein sequence ID" value="JAD43787.1"/>
    <property type="molecule type" value="Transcribed_RNA"/>
</dbReference>
<reference evidence="1" key="1">
    <citation type="submission" date="2014-09" db="EMBL/GenBank/DDBJ databases">
        <authorList>
            <person name="Magalhaes I.L.F."/>
            <person name="Oliveira U."/>
            <person name="Santos F.R."/>
            <person name="Vidigal T.H.D.A."/>
            <person name="Brescovit A.D."/>
            <person name="Santos A.J."/>
        </authorList>
    </citation>
    <scope>NUCLEOTIDE SEQUENCE</scope>
    <source>
        <tissue evidence="1">Shoot tissue taken approximately 20 cm above the soil surface</tissue>
    </source>
</reference>
<reference evidence="1" key="2">
    <citation type="journal article" date="2015" name="Data Brief">
        <title>Shoot transcriptome of the giant reed, Arundo donax.</title>
        <authorList>
            <person name="Barrero R.A."/>
            <person name="Guerrero F.D."/>
            <person name="Moolhuijzen P."/>
            <person name="Goolsby J.A."/>
            <person name="Tidwell J."/>
            <person name="Bellgard S.E."/>
            <person name="Bellgard M.I."/>
        </authorList>
    </citation>
    <scope>NUCLEOTIDE SEQUENCE</scope>
    <source>
        <tissue evidence="1">Shoot tissue taken approximately 20 cm above the soil surface</tissue>
    </source>
</reference>